<reference evidence="3" key="1">
    <citation type="submission" date="2020-10" db="EMBL/GenBank/DDBJ databases">
        <authorList>
            <person name="Gilroy R."/>
        </authorList>
    </citation>
    <scope>NUCLEOTIDE SEQUENCE</scope>
    <source>
        <strain evidence="3">CHK181-108</strain>
    </source>
</reference>
<accession>A0A9D1H3A3</accession>
<name>A0A9D1H3A3_9FIRM</name>
<evidence type="ECO:0000259" key="2">
    <source>
        <dbReference type="Pfam" id="PF14238"/>
    </source>
</evidence>
<dbReference type="Proteomes" id="UP000824165">
    <property type="component" value="Unassembled WGS sequence"/>
</dbReference>
<sequence>MTRGKRLGVLCGILVVAVGACFGAKLVSERAEDADKTSVMNIAAEDITGLSWTYNDETVSITKTDGKWSYDSPETEGDDVNDIDANEMAQAIADLKATAVILPEEQAGDYGFDDPTCEIIVKTASADTTYTVGALNEITGQYNLQITGSENVFTIDTSFVNMFEKGYSDVKATPVPTESPSPSPEATAEADAAEATATPVPTATPEPQS</sequence>
<reference evidence="3" key="2">
    <citation type="journal article" date="2021" name="PeerJ">
        <title>Extensive microbial diversity within the chicken gut microbiome revealed by metagenomics and culture.</title>
        <authorList>
            <person name="Gilroy R."/>
            <person name="Ravi A."/>
            <person name="Getino M."/>
            <person name="Pursley I."/>
            <person name="Horton D.L."/>
            <person name="Alikhan N.F."/>
            <person name="Baker D."/>
            <person name="Gharbi K."/>
            <person name="Hall N."/>
            <person name="Watson M."/>
            <person name="Adriaenssens E.M."/>
            <person name="Foster-Nyarko E."/>
            <person name="Jarju S."/>
            <person name="Secka A."/>
            <person name="Antonio M."/>
            <person name="Oren A."/>
            <person name="Chaudhuri R.R."/>
            <person name="La Ragione R."/>
            <person name="Hildebrand F."/>
            <person name="Pallen M.J."/>
        </authorList>
    </citation>
    <scope>NUCLEOTIDE SEQUENCE</scope>
    <source>
        <strain evidence="3">CHK181-108</strain>
    </source>
</reference>
<dbReference type="InterPro" id="IPR025641">
    <property type="entry name" value="DUF4340"/>
</dbReference>
<evidence type="ECO:0000313" key="3">
    <source>
        <dbReference type="EMBL" id="HIT84739.1"/>
    </source>
</evidence>
<feature type="compositionally biased region" description="Low complexity" evidence="1">
    <location>
        <begin position="184"/>
        <end position="201"/>
    </location>
</feature>
<evidence type="ECO:0000256" key="1">
    <source>
        <dbReference type="SAM" id="MobiDB-lite"/>
    </source>
</evidence>
<proteinExistence type="predicted"/>
<comment type="caution">
    <text evidence="3">The sequence shown here is derived from an EMBL/GenBank/DDBJ whole genome shotgun (WGS) entry which is preliminary data.</text>
</comment>
<dbReference type="AlphaFoldDB" id="A0A9D1H3A3"/>
<dbReference type="Pfam" id="PF14238">
    <property type="entry name" value="DUF4340"/>
    <property type="match status" value="1"/>
</dbReference>
<evidence type="ECO:0000313" key="4">
    <source>
        <dbReference type="Proteomes" id="UP000824165"/>
    </source>
</evidence>
<organism evidence="3 4">
    <name type="scientific">Candidatus Ornithomonoglobus intestinigallinarum</name>
    <dbReference type="NCBI Taxonomy" id="2840894"/>
    <lineage>
        <taxon>Bacteria</taxon>
        <taxon>Bacillati</taxon>
        <taxon>Bacillota</taxon>
        <taxon>Clostridia</taxon>
        <taxon>Candidatus Ornithomonoglobus</taxon>
    </lineage>
</organism>
<dbReference type="PROSITE" id="PS51257">
    <property type="entry name" value="PROKAR_LIPOPROTEIN"/>
    <property type="match status" value="1"/>
</dbReference>
<dbReference type="EMBL" id="DVLU01000020">
    <property type="protein sequence ID" value="HIT84739.1"/>
    <property type="molecule type" value="Genomic_DNA"/>
</dbReference>
<feature type="domain" description="DUF4340" evidence="2">
    <location>
        <begin position="85"/>
        <end position="171"/>
    </location>
</feature>
<gene>
    <name evidence="3" type="ORF">IAA60_02410</name>
</gene>
<protein>
    <submittedName>
        <fullName evidence="3">DUF4340 domain-containing protein</fullName>
    </submittedName>
</protein>
<feature type="region of interest" description="Disordered" evidence="1">
    <location>
        <begin position="170"/>
        <end position="209"/>
    </location>
</feature>